<dbReference type="InterPro" id="IPR058543">
    <property type="entry name" value="Beta-prop_RSE1/DDB1/CPSF1_2nd"/>
</dbReference>
<feature type="domain" description="RSE1/DDB1/CPSF1 second beta-propeller" evidence="5">
    <location>
        <begin position="425"/>
        <end position="734"/>
    </location>
</feature>
<dbReference type="Proteomes" id="UP000664169">
    <property type="component" value="Unassembled WGS sequence"/>
</dbReference>
<feature type="domain" description="RSE1/DDB1/CPSF1 first beta-propeller" evidence="4">
    <location>
        <begin position="13"/>
        <end position="368"/>
    </location>
</feature>
<evidence type="ECO:0008006" key="8">
    <source>
        <dbReference type="Google" id="ProtNLM"/>
    </source>
</evidence>
<dbReference type="InterPro" id="IPR015943">
    <property type="entry name" value="WD40/YVTN_repeat-like_dom_sf"/>
</dbReference>
<dbReference type="InterPro" id="IPR050358">
    <property type="entry name" value="RSE1/DDB1/CFT1"/>
</dbReference>
<dbReference type="Pfam" id="PF10433">
    <property type="entry name" value="Beta-prop_RSE1_1st"/>
    <property type="match status" value="1"/>
</dbReference>
<dbReference type="OrthoDB" id="433457at2759"/>
<dbReference type="GO" id="GO:0003676">
    <property type="term" value="F:nucleic acid binding"/>
    <property type="evidence" value="ECO:0007669"/>
    <property type="project" value="InterPro"/>
</dbReference>
<dbReference type="PANTHER" id="PTHR10644">
    <property type="entry name" value="DNA REPAIR/RNA PROCESSING CPSF FAMILY"/>
    <property type="match status" value="1"/>
</dbReference>
<dbReference type="Gene3D" id="2.130.10.10">
    <property type="entry name" value="YVTN repeat-like/Quinoprotein amine dehydrogenase"/>
    <property type="match status" value="3"/>
</dbReference>
<proteinExistence type="predicted"/>
<dbReference type="InterPro" id="IPR004871">
    <property type="entry name" value="RSE1/DDB1/CPSF1_C"/>
</dbReference>
<dbReference type="AlphaFoldDB" id="A0A8H3EEL1"/>
<evidence type="ECO:0000313" key="7">
    <source>
        <dbReference type="Proteomes" id="UP000664169"/>
    </source>
</evidence>
<dbReference type="FunFam" id="2.130.10.10:FF:000629">
    <property type="entry name" value="UV-damaged DNA binding protein"/>
    <property type="match status" value="1"/>
</dbReference>
<feature type="domain" description="RSE1/DDB1/CPSF1 C-terminal" evidence="3">
    <location>
        <begin position="782"/>
        <end position="1097"/>
    </location>
</feature>
<sequence>MAYIAPLHRPSGVRTAIKLNLSAEEESLVVAKATRLEVYQITADGIILQHSKTIYGTITLLSKLRPPDSVTDLLLVGTDRYGYFTLCWDPETRQLQTIKGYVDLADKLARPSQSVDRCMVDPTGRFLILEIFESTLTLIPLYSKEKGRTGKEQWNLGDPIPIRITERFVRSLCFLHNRETKVSKQTSKARLAILYDSGSGECRRVVKTLEHFPGIGDSGSADFIEKAEVRSAKEDVEYSSSHIIAVEKPIHGTLVLSEASIVYWDDASEKKTVHNLAEPTIWSCWAQVDTTRWLLADDFGKLYFLALLVENEGFSYGGVKSLQLDALGKTSRASVLVYLDAGYFYVGSKSGDSQVIKIGEDGTIEVVQILASIAPVTDFAIMDMGSRSEEGQVNEYSSGQARIVTGSGAFEDGSLRSVRSGVGIEDLGSLGNLEHITNLFSLSTNLAMSKHDVLVASFVNETRIFQFNEAGEVEEAEKFHGFSLTESTLLACNLSSTRILQVSTTAAKIIDLDGGITSDIYTLSQGSIVAASANSNIALLSIDGSQLIALDLYDAFKVVGQRIFDGVSQVSCLHLPQSIPGIAFVGFWQSAEIAVLQVSTLETLYQQSVGDGEPLVPRSLILAQLFHDQLPTLLIAMADGSIISSDIDTSTYHMSNQKSTILGTQQAYLKLLPRGDGLDQVFAACENPSLIYGYEERLMFSAVTVKDASCVCAFDTEAYPGAIALASSGDLKIALIDNERTTHVQTLHVGETVRRIAYSSALRAFGLGCIKRTLVDGAECLQSSIKLADEVMFQELDSFDLQDEEIIESVMRAQLKSSTGKLEERFVVGTAYIEDNTEESIRGRILVFEVSQDRLLVLLAEQKIRSACRALACIEGKIAAALMKTLVIYSFEHNVFSKLATIRTATAPIDIAVNGNILAIGDLIKSLSVVKFHEGELGENGKIEEIARHYSTAWATAIAEVDENTYLESDAEGNLIVLRQNINGVTQEDKRRLEVISEFRLGEMVNRIRSIKVSTSATSAVIPRAFLATVEGSLYLYGVIRPEKQDLLMRLQSNIAKTTSTTGQLSFEKYRAYHSLVRDTDEPYRFVDGELIETFLDYDEATQKTIISDLKPSLEEVRTIIENLKRMH</sequence>
<dbReference type="Pfam" id="PF23726">
    <property type="entry name" value="Beta-prop_RSE1_2nd"/>
    <property type="match status" value="1"/>
</dbReference>
<name>A0A8H3EEL1_9LECA</name>
<evidence type="ECO:0000259" key="3">
    <source>
        <dbReference type="Pfam" id="PF03178"/>
    </source>
</evidence>
<gene>
    <name evidence="6" type="ORF">GOMPHAMPRED_000537</name>
</gene>
<organism evidence="6 7">
    <name type="scientific">Gomphillus americanus</name>
    <dbReference type="NCBI Taxonomy" id="1940652"/>
    <lineage>
        <taxon>Eukaryota</taxon>
        <taxon>Fungi</taxon>
        <taxon>Dikarya</taxon>
        <taxon>Ascomycota</taxon>
        <taxon>Pezizomycotina</taxon>
        <taxon>Lecanoromycetes</taxon>
        <taxon>OSLEUM clade</taxon>
        <taxon>Ostropomycetidae</taxon>
        <taxon>Ostropales</taxon>
        <taxon>Graphidaceae</taxon>
        <taxon>Gomphilloideae</taxon>
        <taxon>Gomphillus</taxon>
    </lineage>
</organism>
<dbReference type="Gene3D" id="1.10.150.910">
    <property type="match status" value="1"/>
</dbReference>
<evidence type="ECO:0000259" key="5">
    <source>
        <dbReference type="Pfam" id="PF23726"/>
    </source>
</evidence>
<evidence type="ECO:0000256" key="1">
    <source>
        <dbReference type="ARBA" id="ARBA00004123"/>
    </source>
</evidence>
<dbReference type="EMBL" id="CAJPDQ010000001">
    <property type="protein sequence ID" value="CAF9903768.1"/>
    <property type="molecule type" value="Genomic_DNA"/>
</dbReference>
<evidence type="ECO:0000256" key="2">
    <source>
        <dbReference type="ARBA" id="ARBA00023242"/>
    </source>
</evidence>
<evidence type="ECO:0000313" key="6">
    <source>
        <dbReference type="EMBL" id="CAF9903768.1"/>
    </source>
</evidence>
<keyword evidence="2" id="KW-0539">Nucleus</keyword>
<dbReference type="GO" id="GO:0005634">
    <property type="term" value="C:nucleus"/>
    <property type="evidence" value="ECO:0007669"/>
    <property type="project" value="UniProtKB-SubCell"/>
</dbReference>
<reference evidence="6" key="1">
    <citation type="submission" date="2021-03" db="EMBL/GenBank/DDBJ databases">
        <authorList>
            <person name="Tagirdzhanova G."/>
        </authorList>
    </citation>
    <scope>NUCLEOTIDE SEQUENCE</scope>
</reference>
<evidence type="ECO:0000259" key="4">
    <source>
        <dbReference type="Pfam" id="PF10433"/>
    </source>
</evidence>
<dbReference type="InterPro" id="IPR018846">
    <property type="entry name" value="Beta-prop_RSE1/DDB1/CPSF1_1st"/>
</dbReference>
<keyword evidence="7" id="KW-1185">Reference proteome</keyword>
<comment type="caution">
    <text evidence="6">The sequence shown here is derived from an EMBL/GenBank/DDBJ whole genome shotgun (WGS) entry which is preliminary data.</text>
</comment>
<accession>A0A8H3EEL1</accession>
<protein>
    <recommendedName>
        <fullName evidence="8">DNA damage-binding protein 1</fullName>
    </recommendedName>
</protein>
<dbReference type="Pfam" id="PF03178">
    <property type="entry name" value="CPSF_A"/>
    <property type="match status" value="1"/>
</dbReference>
<comment type="subcellular location">
    <subcellularLocation>
        <location evidence="1">Nucleus</location>
    </subcellularLocation>
</comment>